<organism evidence="1 2">
    <name type="scientific">Potamilus streckersoni</name>
    <dbReference type="NCBI Taxonomy" id="2493646"/>
    <lineage>
        <taxon>Eukaryota</taxon>
        <taxon>Metazoa</taxon>
        <taxon>Spiralia</taxon>
        <taxon>Lophotrochozoa</taxon>
        <taxon>Mollusca</taxon>
        <taxon>Bivalvia</taxon>
        <taxon>Autobranchia</taxon>
        <taxon>Heteroconchia</taxon>
        <taxon>Palaeoheterodonta</taxon>
        <taxon>Unionida</taxon>
        <taxon>Unionoidea</taxon>
        <taxon>Unionidae</taxon>
        <taxon>Ambleminae</taxon>
        <taxon>Lampsilini</taxon>
        <taxon>Potamilus</taxon>
    </lineage>
</organism>
<proteinExistence type="predicted"/>
<reference evidence="1" key="3">
    <citation type="submission" date="2023-05" db="EMBL/GenBank/DDBJ databases">
        <authorList>
            <person name="Smith C.H."/>
        </authorList>
    </citation>
    <scope>NUCLEOTIDE SEQUENCE</scope>
    <source>
        <strain evidence="1">CHS0354</strain>
        <tissue evidence="1">Mantle</tissue>
    </source>
</reference>
<gene>
    <name evidence="1" type="ORF">CHS0354_011126</name>
</gene>
<keyword evidence="2" id="KW-1185">Reference proteome</keyword>
<evidence type="ECO:0000313" key="2">
    <source>
        <dbReference type="Proteomes" id="UP001195483"/>
    </source>
</evidence>
<sequence length="67" mass="7274">MKENDRKGVKTKYKVASSGIVVVTLGRPICGSSKEKVANIDSVSPYTTSTQSAMHRYESANTIIALR</sequence>
<reference evidence="1" key="1">
    <citation type="journal article" date="2021" name="Genome Biol. Evol.">
        <title>A High-Quality Reference Genome for a Parasitic Bivalve with Doubly Uniparental Inheritance (Bivalvia: Unionida).</title>
        <authorList>
            <person name="Smith C.H."/>
        </authorList>
    </citation>
    <scope>NUCLEOTIDE SEQUENCE</scope>
    <source>
        <strain evidence="1">CHS0354</strain>
    </source>
</reference>
<comment type="caution">
    <text evidence="1">The sequence shown here is derived from an EMBL/GenBank/DDBJ whole genome shotgun (WGS) entry which is preliminary data.</text>
</comment>
<dbReference type="Proteomes" id="UP001195483">
    <property type="component" value="Unassembled WGS sequence"/>
</dbReference>
<dbReference type="EMBL" id="JAEAOA010000690">
    <property type="protein sequence ID" value="KAK3588237.1"/>
    <property type="molecule type" value="Genomic_DNA"/>
</dbReference>
<reference evidence="1" key="2">
    <citation type="journal article" date="2021" name="Genome Biol. Evol.">
        <title>Developing a high-quality reference genome for a parasitic bivalve with doubly uniparental inheritance (Bivalvia: Unionida).</title>
        <authorList>
            <person name="Smith C.H."/>
        </authorList>
    </citation>
    <scope>NUCLEOTIDE SEQUENCE</scope>
    <source>
        <strain evidence="1">CHS0354</strain>
        <tissue evidence="1">Mantle</tissue>
    </source>
</reference>
<name>A0AAE0SAH7_9BIVA</name>
<accession>A0AAE0SAH7</accession>
<dbReference type="AlphaFoldDB" id="A0AAE0SAH7"/>
<evidence type="ECO:0000313" key="1">
    <source>
        <dbReference type="EMBL" id="KAK3588237.1"/>
    </source>
</evidence>
<protein>
    <submittedName>
        <fullName evidence="1">Uncharacterized protein</fullName>
    </submittedName>
</protein>